<evidence type="ECO:0000259" key="2">
    <source>
        <dbReference type="Pfam" id="PF01243"/>
    </source>
</evidence>
<evidence type="ECO:0000313" key="3">
    <source>
        <dbReference type="EMBL" id="BBJ42448.1"/>
    </source>
</evidence>
<dbReference type="PANTHER" id="PTHR42815:SF2">
    <property type="entry name" value="FAD-BINDING, PUTATIVE (AFU_ORTHOLOGUE AFUA_6G07600)-RELATED"/>
    <property type="match status" value="1"/>
</dbReference>
<evidence type="ECO:0000256" key="1">
    <source>
        <dbReference type="SAM" id="MobiDB-lite"/>
    </source>
</evidence>
<dbReference type="Pfam" id="PF01243">
    <property type="entry name" value="PNPOx_N"/>
    <property type="match status" value="1"/>
</dbReference>
<feature type="region of interest" description="Disordered" evidence="1">
    <location>
        <begin position="342"/>
        <end position="399"/>
    </location>
</feature>
<evidence type="ECO:0000313" key="4">
    <source>
        <dbReference type="Proteomes" id="UP000463951"/>
    </source>
</evidence>
<feature type="compositionally biased region" description="Basic and acidic residues" evidence="1">
    <location>
        <begin position="203"/>
        <end position="222"/>
    </location>
</feature>
<organism evidence="3 4">
    <name type="scientific">Streptomyces antimycoticus</name>
    <dbReference type="NCBI Taxonomy" id="68175"/>
    <lineage>
        <taxon>Bacteria</taxon>
        <taxon>Bacillati</taxon>
        <taxon>Actinomycetota</taxon>
        <taxon>Actinomycetes</taxon>
        <taxon>Kitasatosporales</taxon>
        <taxon>Streptomycetaceae</taxon>
        <taxon>Streptomyces</taxon>
        <taxon>Streptomyces violaceusniger group</taxon>
    </lineage>
</organism>
<gene>
    <name evidence="3" type="ORF">SSPO_051660</name>
</gene>
<feature type="compositionally biased region" description="Low complexity" evidence="1">
    <location>
        <begin position="415"/>
        <end position="428"/>
    </location>
</feature>
<accession>A0A499UR75</accession>
<name>A0A499UR75_9ACTN</name>
<sequence>MDSAEHLDDRAWRPGSDGEHLLQRRLDTVDRADRFYDDQVLDHLNARMREFIDRQEMFFLATSDGHGECDNTFRAGPPGFLRVLDARTLTYPEYRGNGVLASLGNIQENPHVGILMVDFFRDRIGLHVNGRARVVEDAEMREAHPGLPVDPVPGRRAVVWVEVTLEEAYIHCAKHIPHLQKVPAQRRTGGGDNRHRGPSGDQALEHDRERDWGTDDVKRKGGDFFGAAAEARDGRRTPPAPPITPPTAPTSTAPGPADLPGRLASVAPAVRVLLAPPVPYAPVVPGTQTPAMAAVSGPQTPLTPAAPAVPGLQAPPVPYAPVVPGARPLVTPGVSGSQIPVTTAAPVAPGPQALATPAVSGPRFSTAPAAPGLQDPTAAPAVSAASGPQTPAAPAVSAPQTPAVPAVAGLQAQAAPAASGPQAQVSPAAPGPAPAVPATPPASRPVDLPGEAAQAVSDSQATAAPPAVRPVDLAGRTVPAEPDTQTPPAAQAEAADSAGQAPQPSVARADLSPAIRPEVRPDAGPETWREEAERVLAEARQRAARKTQQPFGGWFR</sequence>
<feature type="domain" description="Pyridoxamine 5'-phosphate oxidase N-terminal" evidence="2">
    <location>
        <begin position="46"/>
        <end position="164"/>
    </location>
</feature>
<feature type="compositionally biased region" description="Low complexity" evidence="1">
    <location>
        <begin position="479"/>
        <end position="503"/>
    </location>
</feature>
<feature type="compositionally biased region" description="Pro residues" evidence="1">
    <location>
        <begin position="429"/>
        <end position="443"/>
    </location>
</feature>
<dbReference type="PANTHER" id="PTHR42815">
    <property type="entry name" value="FAD-BINDING, PUTATIVE (AFU_ORTHOLOGUE AFUA_6G07600)-RELATED"/>
    <property type="match status" value="1"/>
</dbReference>
<feature type="region of interest" description="Disordered" evidence="1">
    <location>
        <begin position="181"/>
        <end position="262"/>
    </location>
</feature>
<dbReference type="Gene3D" id="2.30.110.10">
    <property type="entry name" value="Electron Transport, Fmn-binding Protein, Chain A"/>
    <property type="match status" value="1"/>
</dbReference>
<feature type="compositionally biased region" description="Pro residues" evidence="1">
    <location>
        <begin position="238"/>
        <end position="248"/>
    </location>
</feature>
<dbReference type="InterPro" id="IPR012349">
    <property type="entry name" value="Split_barrel_FMN-bd"/>
</dbReference>
<dbReference type="Proteomes" id="UP000463951">
    <property type="component" value="Chromosome"/>
</dbReference>
<dbReference type="EMBL" id="AP019620">
    <property type="protein sequence ID" value="BBJ42448.1"/>
    <property type="molecule type" value="Genomic_DNA"/>
</dbReference>
<dbReference type="SUPFAM" id="SSF50475">
    <property type="entry name" value="FMN-binding split barrel"/>
    <property type="match status" value="1"/>
</dbReference>
<reference evidence="3 4" key="1">
    <citation type="journal article" date="2020" name="Int. J. Syst. Evol. Microbiol.">
        <title>Reclassification of Streptomyces castelarensis and Streptomyces sporoclivatus as later heterotypic synonyms of Streptomyces antimycoticus.</title>
        <authorList>
            <person name="Komaki H."/>
            <person name="Tamura T."/>
        </authorList>
    </citation>
    <scope>NUCLEOTIDE SEQUENCE [LARGE SCALE GENOMIC DNA]</scope>
    <source>
        <strain evidence="3 4">NBRC 100767</strain>
    </source>
</reference>
<proteinExistence type="predicted"/>
<dbReference type="AlphaFoldDB" id="A0A499UR75"/>
<feature type="region of interest" description="Disordered" evidence="1">
    <location>
        <begin position="415"/>
        <end position="556"/>
    </location>
</feature>
<protein>
    <recommendedName>
        <fullName evidence="2">Pyridoxamine 5'-phosphate oxidase N-terminal domain-containing protein</fullName>
    </recommendedName>
</protein>
<feature type="compositionally biased region" description="Basic and acidic residues" evidence="1">
    <location>
        <begin position="517"/>
        <end position="541"/>
    </location>
</feature>
<dbReference type="InterPro" id="IPR011576">
    <property type="entry name" value="Pyridox_Oxase_N"/>
</dbReference>